<gene>
    <name evidence="2" type="ORF">UTRI_03038_B</name>
</gene>
<accession>A0A5C3E7Q1</accession>
<dbReference type="AlphaFoldDB" id="A0A5C3E7Q1"/>
<evidence type="ECO:0000256" key="1">
    <source>
        <dbReference type="SAM" id="MobiDB-lite"/>
    </source>
</evidence>
<feature type="compositionally biased region" description="Polar residues" evidence="1">
    <location>
        <begin position="247"/>
        <end position="270"/>
    </location>
</feature>
<feature type="compositionally biased region" description="Low complexity" evidence="1">
    <location>
        <begin position="75"/>
        <end position="89"/>
    </location>
</feature>
<dbReference type="CDD" id="cd20558">
    <property type="entry name" value="CYCLIN_ScPCL7-like"/>
    <property type="match status" value="1"/>
</dbReference>
<dbReference type="PANTHER" id="PTHR15615:SF94">
    <property type="entry name" value="PHO85 CYCLIN-6-RELATED"/>
    <property type="match status" value="1"/>
</dbReference>
<feature type="compositionally biased region" description="Low complexity" evidence="1">
    <location>
        <begin position="1"/>
        <end position="34"/>
    </location>
</feature>
<feature type="compositionally biased region" description="Polar residues" evidence="1">
    <location>
        <begin position="146"/>
        <end position="164"/>
    </location>
</feature>
<feature type="compositionally biased region" description="Polar residues" evidence="1">
    <location>
        <begin position="282"/>
        <end position="293"/>
    </location>
</feature>
<dbReference type="Gene3D" id="1.10.472.10">
    <property type="entry name" value="Cyclin-like"/>
    <property type="match status" value="1"/>
</dbReference>
<dbReference type="EMBL" id="OOIN01000011">
    <property type="protein sequence ID" value="SPO25541.1"/>
    <property type="molecule type" value="Genomic_DNA"/>
</dbReference>
<evidence type="ECO:0000313" key="2">
    <source>
        <dbReference type="EMBL" id="SPO25541.1"/>
    </source>
</evidence>
<dbReference type="Proteomes" id="UP000324022">
    <property type="component" value="Unassembled WGS sequence"/>
</dbReference>
<dbReference type="GO" id="GO:0016538">
    <property type="term" value="F:cyclin-dependent protein serine/threonine kinase regulator activity"/>
    <property type="evidence" value="ECO:0007669"/>
    <property type="project" value="TreeGrafter"/>
</dbReference>
<feature type="region of interest" description="Disordered" evidence="1">
    <location>
        <begin position="496"/>
        <end position="521"/>
    </location>
</feature>
<dbReference type="GO" id="GO:0000307">
    <property type="term" value="C:cyclin-dependent protein kinase holoenzyme complex"/>
    <property type="evidence" value="ECO:0007669"/>
    <property type="project" value="TreeGrafter"/>
</dbReference>
<evidence type="ECO:0000313" key="3">
    <source>
        <dbReference type="Proteomes" id="UP000324022"/>
    </source>
</evidence>
<dbReference type="PANTHER" id="PTHR15615">
    <property type="match status" value="1"/>
</dbReference>
<feature type="region of interest" description="Disordered" evidence="1">
    <location>
        <begin position="352"/>
        <end position="407"/>
    </location>
</feature>
<feature type="compositionally biased region" description="Low complexity" evidence="1">
    <location>
        <begin position="42"/>
        <end position="57"/>
    </location>
</feature>
<sequence>MLSTSPDPSSAASPPGPPSSQSSSVGSCYTSSSSQASLRARPTLSDPSSSATSPASAYDRPSEHTYGSAHTKRPAQSAASYISQSSSASHTPIDHRFNDPFANSSLGSHSSPRDHYTRSGAMEQSSSTTYEALDPRGFHRAGPSNGIATDFSTQGATQGQSLGSPDNHRGGPAPKARRTSPGGSRASGNLDPAHGSTAYNYGANPHSVSHVARSPNHSGAMPSGMYTSSTSALAPRSGSHAAPAETGSYNHWQQLQQHSTRAAQASTSAMPSPRTRAHDGQADSTGPLSTSGAPASHSTSSKVSSSSVTGRSEIANNAKPPSLPKMDLATFAPQELLKILATLLHEIATANDEFQPDGSKDDSSRSRRAARSRDRSAPATPAESGDAADTVRDYSAPPGSHLSFSDARRPSVTTAALGALATPSSTLCFHARNVPSISIESYLLRILKYCPTTNEVFLSLLVYFDRMSRMGTGAKPGANGEGEVAGEAAGLPRAVERATGQSDVGTDAPARTSDSTKDAAAAAAAQPYTHPGIRGFAIDSYNVHRLVIAGVTVASKFFSDVFYTNSRYAKVGGLPPHELNQLELQFLLLNDFRLTIPLEEMQRYADQLLMYASGRSDMVKLTKEVSGGMYGPTGEGTGVASAVSASGEVASSKEAAAPNAAINTTGTQAGAITEVGPTTHQANAVDAHADAEGDVQMSEAQR</sequence>
<dbReference type="Pfam" id="PF08613">
    <property type="entry name" value="Cyclin"/>
    <property type="match status" value="2"/>
</dbReference>
<organism evidence="2 3">
    <name type="scientific">Ustilago trichophora</name>
    <dbReference type="NCBI Taxonomy" id="86804"/>
    <lineage>
        <taxon>Eukaryota</taxon>
        <taxon>Fungi</taxon>
        <taxon>Dikarya</taxon>
        <taxon>Basidiomycota</taxon>
        <taxon>Ustilaginomycotina</taxon>
        <taxon>Ustilaginomycetes</taxon>
        <taxon>Ustilaginales</taxon>
        <taxon>Ustilaginaceae</taxon>
        <taxon>Ustilago</taxon>
    </lineage>
</organism>
<feature type="region of interest" description="Disordered" evidence="1">
    <location>
        <begin position="1"/>
        <end position="326"/>
    </location>
</feature>
<reference evidence="2 3" key="1">
    <citation type="submission" date="2018-03" db="EMBL/GenBank/DDBJ databases">
        <authorList>
            <person name="Guldener U."/>
        </authorList>
    </citation>
    <scope>NUCLEOTIDE SEQUENCE [LARGE SCALE GENOMIC DNA]</scope>
    <source>
        <strain evidence="2 3">NBRC100155</strain>
    </source>
</reference>
<proteinExistence type="predicted"/>
<dbReference type="GO" id="GO:0019901">
    <property type="term" value="F:protein kinase binding"/>
    <property type="evidence" value="ECO:0007669"/>
    <property type="project" value="InterPro"/>
</dbReference>
<feature type="compositionally biased region" description="Basic and acidic residues" evidence="1">
    <location>
        <begin position="358"/>
        <end position="376"/>
    </location>
</feature>
<dbReference type="GO" id="GO:0005634">
    <property type="term" value="C:nucleus"/>
    <property type="evidence" value="ECO:0007669"/>
    <property type="project" value="TreeGrafter"/>
</dbReference>
<dbReference type="OrthoDB" id="1060854at2759"/>
<dbReference type="InterPro" id="IPR013922">
    <property type="entry name" value="Cyclin_PHO80-like"/>
</dbReference>
<name>A0A5C3E7Q1_9BASI</name>
<keyword evidence="3" id="KW-1185">Reference proteome</keyword>
<feature type="compositionally biased region" description="Polar residues" evidence="1">
    <location>
        <begin position="101"/>
        <end position="110"/>
    </location>
</feature>
<protein>
    <submittedName>
        <fullName evidence="2">Related to PCL6 - cyclin like protein interacting with Pho85p</fullName>
    </submittedName>
</protein>
<feature type="compositionally biased region" description="Low complexity" evidence="1">
    <location>
        <begin position="296"/>
        <end position="312"/>
    </location>
</feature>